<gene>
    <name evidence="9" type="ORF">GCM10008939_31660</name>
</gene>
<evidence type="ECO:0000256" key="5">
    <source>
        <dbReference type="ARBA" id="ARBA00022989"/>
    </source>
</evidence>
<keyword evidence="6 7" id="KW-0472">Membrane</keyword>
<comment type="caution">
    <text evidence="9">The sequence shown here is derived from an EMBL/GenBank/DDBJ whole genome shotgun (WGS) entry which is preliminary data.</text>
</comment>
<feature type="domain" description="ABC transmembrane type-1" evidence="8">
    <location>
        <begin position="120"/>
        <end position="306"/>
    </location>
</feature>
<feature type="transmembrane region" description="Helical" evidence="7">
    <location>
        <begin position="283"/>
        <end position="305"/>
    </location>
</feature>
<reference evidence="9" key="1">
    <citation type="journal article" date="2014" name="Int. J. Syst. Evol. Microbiol.">
        <title>Complete genome sequence of Corynebacterium casei LMG S-19264T (=DSM 44701T), isolated from a smear-ripened cheese.</title>
        <authorList>
            <consortium name="US DOE Joint Genome Institute (JGI-PGF)"/>
            <person name="Walter F."/>
            <person name="Albersmeier A."/>
            <person name="Kalinowski J."/>
            <person name="Ruckert C."/>
        </authorList>
    </citation>
    <scope>NUCLEOTIDE SEQUENCE</scope>
    <source>
        <strain evidence="9">JCM 14371</strain>
    </source>
</reference>
<keyword evidence="3" id="KW-1003">Cell membrane</keyword>
<feature type="transmembrane region" description="Helical" evidence="7">
    <location>
        <begin position="120"/>
        <end position="143"/>
    </location>
</feature>
<evidence type="ECO:0000256" key="6">
    <source>
        <dbReference type="ARBA" id="ARBA00023136"/>
    </source>
</evidence>
<keyword evidence="2 7" id="KW-0813">Transport</keyword>
<dbReference type="Gene3D" id="1.10.3720.10">
    <property type="entry name" value="MetI-like"/>
    <property type="match status" value="1"/>
</dbReference>
<proteinExistence type="inferred from homology"/>
<dbReference type="SUPFAM" id="SSF161098">
    <property type="entry name" value="MetI-like"/>
    <property type="match status" value="1"/>
</dbReference>
<organism evidence="9 10">
    <name type="scientific">Deinococcus aquiradiocola</name>
    <dbReference type="NCBI Taxonomy" id="393059"/>
    <lineage>
        <taxon>Bacteria</taxon>
        <taxon>Thermotogati</taxon>
        <taxon>Deinococcota</taxon>
        <taxon>Deinococci</taxon>
        <taxon>Deinococcales</taxon>
        <taxon>Deinococcaceae</taxon>
        <taxon>Deinococcus</taxon>
    </lineage>
</organism>
<comment type="subcellular location">
    <subcellularLocation>
        <location evidence="1 7">Cell membrane</location>
        <topology evidence="1 7">Multi-pass membrane protein</topology>
    </subcellularLocation>
</comment>
<keyword evidence="5 7" id="KW-1133">Transmembrane helix</keyword>
<evidence type="ECO:0000313" key="9">
    <source>
        <dbReference type="EMBL" id="GGJ85455.1"/>
    </source>
</evidence>
<feature type="transmembrane region" description="Helical" evidence="7">
    <location>
        <begin position="32"/>
        <end position="54"/>
    </location>
</feature>
<feature type="transmembrane region" description="Helical" evidence="7">
    <location>
        <begin position="181"/>
        <end position="198"/>
    </location>
</feature>
<dbReference type="InterPro" id="IPR050366">
    <property type="entry name" value="BP-dependent_transpt_permease"/>
</dbReference>
<dbReference type="EMBL" id="BMOE01000014">
    <property type="protein sequence ID" value="GGJ85455.1"/>
    <property type="molecule type" value="Genomic_DNA"/>
</dbReference>
<dbReference type="PANTHER" id="PTHR43386">
    <property type="entry name" value="OLIGOPEPTIDE TRANSPORT SYSTEM PERMEASE PROTEIN APPC"/>
    <property type="match status" value="1"/>
</dbReference>
<reference evidence="9" key="2">
    <citation type="submission" date="2020-09" db="EMBL/GenBank/DDBJ databases">
        <authorList>
            <person name="Sun Q."/>
            <person name="Ohkuma M."/>
        </authorList>
    </citation>
    <scope>NUCLEOTIDE SEQUENCE</scope>
    <source>
        <strain evidence="9">JCM 14371</strain>
    </source>
</reference>
<dbReference type="Pfam" id="PF00528">
    <property type="entry name" value="BPD_transp_1"/>
    <property type="match status" value="1"/>
</dbReference>
<evidence type="ECO:0000256" key="4">
    <source>
        <dbReference type="ARBA" id="ARBA00022692"/>
    </source>
</evidence>
<dbReference type="InterPro" id="IPR035906">
    <property type="entry name" value="MetI-like_sf"/>
</dbReference>
<feature type="transmembrane region" description="Helical" evidence="7">
    <location>
        <begin position="237"/>
        <end position="263"/>
    </location>
</feature>
<dbReference type="Pfam" id="PF12911">
    <property type="entry name" value="OppC_N"/>
    <property type="match status" value="1"/>
</dbReference>
<protein>
    <submittedName>
        <fullName evidence="9">Peptide ABC transporter permease</fullName>
    </submittedName>
</protein>
<dbReference type="Proteomes" id="UP000635726">
    <property type="component" value="Unassembled WGS sequence"/>
</dbReference>
<evidence type="ECO:0000256" key="3">
    <source>
        <dbReference type="ARBA" id="ARBA00022475"/>
    </source>
</evidence>
<evidence type="ECO:0000256" key="7">
    <source>
        <dbReference type="RuleBase" id="RU363032"/>
    </source>
</evidence>
<name>A0A917UU08_9DEIO</name>
<accession>A0A917UU08</accession>
<evidence type="ECO:0000256" key="1">
    <source>
        <dbReference type="ARBA" id="ARBA00004651"/>
    </source>
</evidence>
<dbReference type="PROSITE" id="PS50928">
    <property type="entry name" value="ABC_TM1"/>
    <property type="match status" value="1"/>
</dbReference>
<keyword evidence="10" id="KW-1185">Reference proteome</keyword>
<evidence type="ECO:0000256" key="2">
    <source>
        <dbReference type="ARBA" id="ARBA00022448"/>
    </source>
</evidence>
<evidence type="ECO:0000259" key="8">
    <source>
        <dbReference type="PROSITE" id="PS50928"/>
    </source>
</evidence>
<keyword evidence="4 7" id="KW-0812">Transmembrane</keyword>
<evidence type="ECO:0000313" key="10">
    <source>
        <dbReference type="Proteomes" id="UP000635726"/>
    </source>
</evidence>
<feature type="transmembrane region" description="Helical" evidence="7">
    <location>
        <begin position="155"/>
        <end position="175"/>
    </location>
</feature>
<dbReference type="GO" id="GO:0055085">
    <property type="term" value="P:transmembrane transport"/>
    <property type="evidence" value="ECO:0007669"/>
    <property type="project" value="InterPro"/>
</dbReference>
<dbReference type="InterPro" id="IPR025966">
    <property type="entry name" value="OppC_N"/>
</dbReference>
<dbReference type="AlphaFoldDB" id="A0A917UU08"/>
<dbReference type="GO" id="GO:0005886">
    <property type="term" value="C:plasma membrane"/>
    <property type="evidence" value="ECO:0007669"/>
    <property type="project" value="UniProtKB-SubCell"/>
</dbReference>
<sequence length="318" mass="35107">MTAIPTPTPARRSRFQEFWVSRPVVKLKRNKLAVAGLIITLLFLLTAVFAPLIAKPGGNCLRDLNMTSPNQIYNPLGSAFWKGIFVPPQSCYQTQRDSFSPVPVAPSKDAYFGTSNGYDIFYGLVIVGITVLVGIVVGAVSGYYGGWIDNLIQRFIDIIFSFPGLILSVVLITILGRNIGTIILSFCVTGWAGYARLIRGEVLRTRKLEYVDGARSLGANDWRMISKHVIPNSITPLLTSAILDLGTIPLSIAALSFLGIGLPDGYTDWGQIMNYARNWLDGPYWYVTVFPAVFIILFSLGWNLFGDAVRDAFDPRTR</sequence>
<dbReference type="InterPro" id="IPR000515">
    <property type="entry name" value="MetI-like"/>
</dbReference>
<dbReference type="PANTHER" id="PTHR43386:SF1">
    <property type="entry name" value="D,D-DIPEPTIDE TRANSPORT SYSTEM PERMEASE PROTEIN DDPC-RELATED"/>
    <property type="match status" value="1"/>
</dbReference>
<dbReference type="RefSeq" id="WP_188964280.1">
    <property type="nucleotide sequence ID" value="NZ_BMOE01000014.1"/>
</dbReference>
<comment type="similarity">
    <text evidence="7">Belongs to the binding-protein-dependent transport system permease family.</text>
</comment>
<dbReference type="CDD" id="cd06261">
    <property type="entry name" value="TM_PBP2"/>
    <property type="match status" value="1"/>
</dbReference>